<accession>A0A9P7UQS3</accession>
<dbReference type="RefSeq" id="XP_043005796.1">
    <property type="nucleotide sequence ID" value="XM_043156012.1"/>
</dbReference>
<dbReference type="PANTHER" id="PTHR24347">
    <property type="entry name" value="SERINE/THREONINE-PROTEIN KINASE"/>
    <property type="match status" value="1"/>
</dbReference>
<name>A0A9P7UQS3_9AGAR</name>
<feature type="domain" description="Protein kinase" evidence="2">
    <location>
        <begin position="1"/>
        <end position="199"/>
    </location>
</feature>
<organism evidence="3 4">
    <name type="scientific">Marasmius oreades</name>
    <name type="common">fairy-ring Marasmius</name>
    <dbReference type="NCBI Taxonomy" id="181124"/>
    <lineage>
        <taxon>Eukaryota</taxon>
        <taxon>Fungi</taxon>
        <taxon>Dikarya</taxon>
        <taxon>Basidiomycota</taxon>
        <taxon>Agaricomycotina</taxon>
        <taxon>Agaricomycetes</taxon>
        <taxon>Agaricomycetidae</taxon>
        <taxon>Agaricales</taxon>
        <taxon>Marasmiineae</taxon>
        <taxon>Marasmiaceae</taxon>
        <taxon>Marasmius</taxon>
    </lineage>
</organism>
<reference evidence="3" key="1">
    <citation type="journal article" date="2021" name="Genome Biol. Evol.">
        <title>The assembled and annotated genome of the fairy-ring fungus Marasmius oreades.</title>
        <authorList>
            <person name="Hiltunen M."/>
            <person name="Ament-Velasquez S.L."/>
            <person name="Johannesson H."/>
        </authorList>
    </citation>
    <scope>NUCLEOTIDE SEQUENCE</scope>
    <source>
        <strain evidence="3">03SP1</strain>
    </source>
</reference>
<gene>
    <name evidence="3" type="ORF">E1B28_011023</name>
</gene>
<dbReference type="GeneID" id="66080098"/>
<feature type="region of interest" description="Disordered" evidence="1">
    <location>
        <begin position="149"/>
        <end position="178"/>
    </location>
</feature>
<dbReference type="EMBL" id="CM032187">
    <property type="protein sequence ID" value="KAG7089326.1"/>
    <property type="molecule type" value="Genomic_DNA"/>
</dbReference>
<dbReference type="Gene3D" id="1.10.510.10">
    <property type="entry name" value="Transferase(Phosphotransferase) domain 1"/>
    <property type="match status" value="1"/>
</dbReference>
<evidence type="ECO:0000259" key="2">
    <source>
        <dbReference type="PROSITE" id="PS50011"/>
    </source>
</evidence>
<dbReference type="InterPro" id="IPR011009">
    <property type="entry name" value="Kinase-like_dom_sf"/>
</dbReference>
<dbReference type="Proteomes" id="UP001049176">
    <property type="component" value="Chromosome 7"/>
</dbReference>
<dbReference type="InterPro" id="IPR000719">
    <property type="entry name" value="Prot_kinase_dom"/>
</dbReference>
<evidence type="ECO:0000313" key="3">
    <source>
        <dbReference type="EMBL" id="KAG7089326.1"/>
    </source>
</evidence>
<dbReference type="GO" id="GO:0005524">
    <property type="term" value="F:ATP binding"/>
    <property type="evidence" value="ECO:0007669"/>
    <property type="project" value="InterPro"/>
</dbReference>
<dbReference type="Pfam" id="PF00069">
    <property type="entry name" value="Pkinase"/>
    <property type="match status" value="1"/>
</dbReference>
<dbReference type="KEGG" id="more:E1B28_011023"/>
<comment type="caution">
    <text evidence="3">The sequence shown here is derived from an EMBL/GenBank/DDBJ whole genome shotgun (WGS) entry which is preliminary data.</text>
</comment>
<evidence type="ECO:0000256" key="1">
    <source>
        <dbReference type="SAM" id="MobiDB-lite"/>
    </source>
</evidence>
<sequence length="199" mass="22800">MFLEPHDPGAHHVAALLLPPHRLGTDQYLITVPNYGIAIEKNERNPSFLLHGTAIYKIARRLCEAIGFLHSHNVYHLDVNPQNIVIHARTRHLTLIDLGWTVLCKQPCPKFATGTYEFVAPEVQRWHEWEEIQLGDNLDSIAEPRSWKEDDAVEGGREESSQTDAKEAEVEPERYNPQHADSWAIGNVIRMLLQEGFRR</sequence>
<dbReference type="SUPFAM" id="SSF56112">
    <property type="entry name" value="Protein kinase-like (PK-like)"/>
    <property type="match status" value="1"/>
</dbReference>
<protein>
    <recommendedName>
        <fullName evidence="2">Protein kinase domain-containing protein</fullName>
    </recommendedName>
</protein>
<keyword evidence="4" id="KW-1185">Reference proteome</keyword>
<evidence type="ECO:0000313" key="4">
    <source>
        <dbReference type="Proteomes" id="UP001049176"/>
    </source>
</evidence>
<proteinExistence type="predicted"/>
<dbReference type="PROSITE" id="PS50011">
    <property type="entry name" value="PROTEIN_KINASE_DOM"/>
    <property type="match status" value="1"/>
</dbReference>
<dbReference type="OrthoDB" id="4062651at2759"/>
<feature type="compositionally biased region" description="Basic and acidic residues" evidence="1">
    <location>
        <begin position="149"/>
        <end position="176"/>
    </location>
</feature>
<dbReference type="GO" id="GO:0004672">
    <property type="term" value="F:protein kinase activity"/>
    <property type="evidence" value="ECO:0007669"/>
    <property type="project" value="InterPro"/>
</dbReference>
<dbReference type="AlphaFoldDB" id="A0A9P7UQS3"/>